<evidence type="ECO:0000256" key="1">
    <source>
        <dbReference type="ARBA" id="ARBA00004167"/>
    </source>
</evidence>
<dbReference type="GO" id="GO:0016020">
    <property type="term" value="C:membrane"/>
    <property type="evidence" value="ECO:0007669"/>
    <property type="project" value="UniProtKB-SubCell"/>
</dbReference>
<evidence type="ECO:0000256" key="2">
    <source>
        <dbReference type="ARBA" id="ARBA00022692"/>
    </source>
</evidence>
<dbReference type="OrthoDB" id="3945612at2759"/>
<protein>
    <submittedName>
        <fullName evidence="7">Uncharacterized protein</fullName>
    </submittedName>
</protein>
<dbReference type="AlphaFoldDB" id="A0A397GT35"/>
<comment type="subcellular location">
    <subcellularLocation>
        <location evidence="1">Membrane</location>
        <topology evidence="1">Single-pass membrane protein</topology>
    </subcellularLocation>
</comment>
<dbReference type="InterPro" id="IPR051694">
    <property type="entry name" value="Immunoregulatory_rcpt-like"/>
</dbReference>
<gene>
    <name evidence="7" type="ORF">CDV56_103374</name>
</gene>
<evidence type="ECO:0000256" key="4">
    <source>
        <dbReference type="ARBA" id="ARBA00023136"/>
    </source>
</evidence>
<dbReference type="PANTHER" id="PTHR15549">
    <property type="entry name" value="PAIRED IMMUNOGLOBULIN-LIKE TYPE 2 RECEPTOR"/>
    <property type="match status" value="1"/>
</dbReference>
<name>A0A397GT35_ASPTH</name>
<keyword evidence="3 6" id="KW-1133">Transmembrane helix</keyword>
<evidence type="ECO:0000256" key="3">
    <source>
        <dbReference type="ARBA" id="ARBA00022989"/>
    </source>
</evidence>
<feature type="transmembrane region" description="Helical" evidence="6">
    <location>
        <begin position="184"/>
        <end position="206"/>
    </location>
</feature>
<comment type="caution">
    <text evidence="7">The sequence shown here is derived from an EMBL/GenBank/DDBJ whole genome shotgun (WGS) entry which is preliminary data.</text>
</comment>
<feature type="region of interest" description="Disordered" evidence="5">
    <location>
        <begin position="215"/>
        <end position="237"/>
    </location>
</feature>
<dbReference type="Proteomes" id="UP000215305">
    <property type="component" value="Unassembled WGS sequence"/>
</dbReference>
<dbReference type="STRING" id="41047.A0A397GT35"/>
<keyword evidence="4 6" id="KW-0472">Membrane</keyword>
<organism evidence="7 8">
    <name type="scientific">Aspergillus thermomutatus</name>
    <name type="common">Neosartorya pseudofischeri</name>
    <dbReference type="NCBI Taxonomy" id="41047"/>
    <lineage>
        <taxon>Eukaryota</taxon>
        <taxon>Fungi</taxon>
        <taxon>Dikarya</taxon>
        <taxon>Ascomycota</taxon>
        <taxon>Pezizomycotina</taxon>
        <taxon>Eurotiomycetes</taxon>
        <taxon>Eurotiomycetidae</taxon>
        <taxon>Eurotiales</taxon>
        <taxon>Aspergillaceae</taxon>
        <taxon>Aspergillus</taxon>
        <taxon>Aspergillus subgen. Fumigati</taxon>
    </lineage>
</organism>
<dbReference type="PANTHER" id="PTHR15549:SF33">
    <property type="entry name" value="MEMBRANE PROTEIN WSC4, PUTATIVE (AFU_ORTHOLOGUE AFUA_5G09020)-RELATED"/>
    <property type="match status" value="1"/>
</dbReference>
<accession>A0A397GT35</accession>
<feature type="region of interest" description="Disordered" evidence="5">
    <location>
        <begin position="141"/>
        <end position="179"/>
    </location>
</feature>
<proteinExistence type="predicted"/>
<keyword evidence="8" id="KW-1185">Reference proteome</keyword>
<sequence length="254" mass="27020">MPDYYSDYYFTSNRTQYLCPTFSTFQCQPPKACARDPQTGKFYCCDSRDASGNVCWSIPQDCATDGSTLTCGHGDQIWCCRYQTEECTSKPGQFNICWNKVRSTLGNISEELLQDTYSSLSAATPLASSWVFDPATLMATATHTGSTSSSPSTSASQIPDTTATATSSPPSPDSSPTSLSGGGIAGIVVGVVAVVAIALGAGMYLLKRHRRRVNPTAGLPPTPLTKPAHEAGPGNQVFEVDGERYLLELPGSSE</sequence>
<dbReference type="RefSeq" id="XP_026613622.1">
    <property type="nucleotide sequence ID" value="XM_026756993.1"/>
</dbReference>
<feature type="compositionally biased region" description="Low complexity" evidence="5">
    <location>
        <begin position="141"/>
        <end position="178"/>
    </location>
</feature>
<dbReference type="GO" id="GO:0071944">
    <property type="term" value="C:cell periphery"/>
    <property type="evidence" value="ECO:0007669"/>
    <property type="project" value="UniProtKB-ARBA"/>
</dbReference>
<reference evidence="7" key="1">
    <citation type="submission" date="2018-08" db="EMBL/GenBank/DDBJ databases">
        <title>Draft genome sequence of azole-resistant Aspergillus thermomutatus (Neosartorya pseudofischeri) strain HMR AF 39, isolated from a human nasal aspirate.</title>
        <authorList>
            <person name="Parent-Michaud M."/>
            <person name="Dufresne P.J."/>
            <person name="Fournier E."/>
            <person name="Martineau C."/>
            <person name="Moreira S."/>
            <person name="Perkins V."/>
            <person name="De Repentigny L."/>
            <person name="Dufresne S.F."/>
        </authorList>
    </citation>
    <scope>NUCLEOTIDE SEQUENCE [LARGE SCALE GENOMIC DNA]</scope>
    <source>
        <strain evidence="7">HMR AF 39</strain>
    </source>
</reference>
<evidence type="ECO:0000256" key="5">
    <source>
        <dbReference type="SAM" id="MobiDB-lite"/>
    </source>
</evidence>
<evidence type="ECO:0000256" key="6">
    <source>
        <dbReference type="SAM" id="Phobius"/>
    </source>
</evidence>
<evidence type="ECO:0000313" key="7">
    <source>
        <dbReference type="EMBL" id="RHZ53429.1"/>
    </source>
</evidence>
<dbReference type="EMBL" id="NKHU02000123">
    <property type="protein sequence ID" value="RHZ53429.1"/>
    <property type="molecule type" value="Genomic_DNA"/>
</dbReference>
<evidence type="ECO:0000313" key="8">
    <source>
        <dbReference type="Proteomes" id="UP000215305"/>
    </source>
</evidence>
<dbReference type="VEuPathDB" id="FungiDB:CDV56_103374"/>
<dbReference type="GeneID" id="38125348"/>
<keyword evidence="2 6" id="KW-0812">Transmembrane</keyword>